<accession>A0A8K0SRE8</accession>
<dbReference type="SUPFAM" id="SSF53474">
    <property type="entry name" value="alpha/beta-Hydrolases"/>
    <property type="match status" value="1"/>
</dbReference>
<evidence type="ECO:0000313" key="5">
    <source>
        <dbReference type="EMBL" id="KAH7316947.1"/>
    </source>
</evidence>
<dbReference type="PANTHER" id="PTHR10039:SF16">
    <property type="entry name" value="GPI INOSITOL-DEACYLASE"/>
    <property type="match status" value="1"/>
</dbReference>
<keyword evidence="6" id="KW-1185">Reference proteome</keyword>
<protein>
    <recommendedName>
        <fullName evidence="7">NACHT domain-containing protein</fullName>
    </recommendedName>
</protein>
<feature type="region of interest" description="Disordered" evidence="2">
    <location>
        <begin position="1"/>
        <end position="53"/>
    </location>
</feature>
<dbReference type="Gene3D" id="2.130.10.10">
    <property type="entry name" value="YVTN repeat-like/Quinoprotein amine dehydrogenase"/>
    <property type="match status" value="2"/>
</dbReference>
<dbReference type="SUPFAM" id="SSF52540">
    <property type="entry name" value="P-loop containing nucleoside triphosphate hydrolases"/>
    <property type="match status" value="1"/>
</dbReference>
<reference evidence="5" key="1">
    <citation type="journal article" date="2021" name="Nat. Commun.">
        <title>Genetic determinants of endophytism in the Arabidopsis root mycobiome.</title>
        <authorList>
            <person name="Mesny F."/>
            <person name="Miyauchi S."/>
            <person name="Thiergart T."/>
            <person name="Pickel B."/>
            <person name="Atanasova L."/>
            <person name="Karlsson M."/>
            <person name="Huettel B."/>
            <person name="Barry K.W."/>
            <person name="Haridas S."/>
            <person name="Chen C."/>
            <person name="Bauer D."/>
            <person name="Andreopoulos W."/>
            <person name="Pangilinan J."/>
            <person name="LaButti K."/>
            <person name="Riley R."/>
            <person name="Lipzen A."/>
            <person name="Clum A."/>
            <person name="Drula E."/>
            <person name="Henrissat B."/>
            <person name="Kohler A."/>
            <person name="Grigoriev I.V."/>
            <person name="Martin F.M."/>
            <person name="Hacquard S."/>
        </authorList>
    </citation>
    <scope>NUCLEOTIDE SEQUENCE</scope>
    <source>
        <strain evidence="5">MPI-CAGE-CH-0235</strain>
    </source>
</reference>
<evidence type="ECO:0000256" key="1">
    <source>
        <dbReference type="ARBA" id="ARBA00022737"/>
    </source>
</evidence>
<dbReference type="InterPro" id="IPR054471">
    <property type="entry name" value="GPIID_WHD"/>
</dbReference>
<keyword evidence="1" id="KW-0677">Repeat</keyword>
<proteinExistence type="predicted"/>
<evidence type="ECO:0000256" key="2">
    <source>
        <dbReference type="SAM" id="MobiDB-lite"/>
    </source>
</evidence>
<evidence type="ECO:0000313" key="6">
    <source>
        <dbReference type="Proteomes" id="UP000813444"/>
    </source>
</evidence>
<evidence type="ECO:0008006" key="7">
    <source>
        <dbReference type="Google" id="ProtNLM"/>
    </source>
</evidence>
<dbReference type="OrthoDB" id="194358at2759"/>
<evidence type="ECO:0000259" key="4">
    <source>
        <dbReference type="Pfam" id="PF24883"/>
    </source>
</evidence>
<dbReference type="PANTHER" id="PTHR10039">
    <property type="entry name" value="AMELOGENIN"/>
    <property type="match status" value="1"/>
</dbReference>
<comment type="caution">
    <text evidence="5">The sequence shown here is derived from an EMBL/GenBank/DDBJ whole genome shotgun (WGS) entry which is preliminary data.</text>
</comment>
<dbReference type="EMBL" id="JAGPNK010000008">
    <property type="protein sequence ID" value="KAH7316947.1"/>
    <property type="molecule type" value="Genomic_DNA"/>
</dbReference>
<dbReference type="Pfam" id="PF24883">
    <property type="entry name" value="NPHP3_N"/>
    <property type="match status" value="1"/>
</dbReference>
<dbReference type="InterPro" id="IPR015943">
    <property type="entry name" value="WD40/YVTN_repeat-like_dom_sf"/>
</dbReference>
<dbReference type="Gene3D" id="3.40.50.1820">
    <property type="entry name" value="alpha/beta hydrolase"/>
    <property type="match status" value="1"/>
</dbReference>
<evidence type="ECO:0000259" key="3">
    <source>
        <dbReference type="Pfam" id="PF22939"/>
    </source>
</evidence>
<dbReference type="InterPro" id="IPR027417">
    <property type="entry name" value="P-loop_NTPase"/>
</dbReference>
<dbReference type="Pfam" id="PF22939">
    <property type="entry name" value="WHD_GPIID"/>
    <property type="match status" value="1"/>
</dbReference>
<dbReference type="InterPro" id="IPR029058">
    <property type="entry name" value="AB_hydrolase_fold"/>
</dbReference>
<organism evidence="5 6">
    <name type="scientific">Stachybotrys elegans</name>
    <dbReference type="NCBI Taxonomy" id="80388"/>
    <lineage>
        <taxon>Eukaryota</taxon>
        <taxon>Fungi</taxon>
        <taxon>Dikarya</taxon>
        <taxon>Ascomycota</taxon>
        <taxon>Pezizomycotina</taxon>
        <taxon>Sordariomycetes</taxon>
        <taxon>Hypocreomycetidae</taxon>
        <taxon>Hypocreales</taxon>
        <taxon>Stachybotryaceae</taxon>
        <taxon>Stachybotrys</taxon>
    </lineage>
</organism>
<dbReference type="Proteomes" id="UP000813444">
    <property type="component" value="Unassembled WGS sequence"/>
</dbReference>
<name>A0A8K0SRE8_9HYPO</name>
<feature type="domain" description="GPI inositol-deacylase winged helix" evidence="3">
    <location>
        <begin position="688"/>
        <end position="759"/>
    </location>
</feature>
<dbReference type="SUPFAM" id="SSF50978">
    <property type="entry name" value="WD40 repeat-like"/>
    <property type="match status" value="1"/>
</dbReference>
<dbReference type="InterPro" id="IPR036322">
    <property type="entry name" value="WD40_repeat_dom_sf"/>
</dbReference>
<gene>
    <name evidence="5" type="ORF">B0I35DRAFT_393986</name>
</gene>
<dbReference type="SUPFAM" id="SSF82171">
    <property type="entry name" value="DPP6 N-terminal domain-like"/>
    <property type="match status" value="1"/>
</dbReference>
<dbReference type="Gene3D" id="3.40.50.300">
    <property type="entry name" value="P-loop containing nucleotide triphosphate hydrolases"/>
    <property type="match status" value="1"/>
</dbReference>
<feature type="domain" description="Nephrocystin 3-like N-terminal" evidence="4">
    <location>
        <begin position="410"/>
        <end position="577"/>
    </location>
</feature>
<sequence>MFRRPFALQRQHRHQGNDPNSNDEEQQLIPMRIKPIAPDGRPSSAAPSITDRSAKDPLGLKVVHRPLKERKVDIIFVHGLGGGSRMTWAKDHNLDNFWPLEFLPLEPEIGDARIMTFGYNAKFKPGGGGSKSMSLLDFAKELLYDLKYATDESSPDLEGLNLGQKPIIFLAHSMGGLVIKEAYMQGKDDPKYAAIINAISSIIFLSTPHRGTNLAETLNRILRVSLVATPMQFIVELASGSQMLQKLNESFRHVAEKLDIISFYETRPTALIKSTTSIMVLEKESSVLGYPGEVSKPLDADHNGICKYNGPDDPRYITVRNALKHLIAKASSNGERGSLSRHADLNGNKESTWRDHHYHGAVTRRISATDELPDQSSATETSQEILEEYLSSAESPNQDFNFFRDRWTVGTCQWILNNQVFSSWLEDNRASPRVLWFQGNAASGKSIMSSFIIDKLVRDGLPCYYFFLRFNDQKKRSIGALLRSLAAQMANSIPTYAHKLVEVVSVAANLRTADFRSTWQWFFKDILFSLGDELKNPIYWVIDGLDEADAPATLIRLLADMDVKAANIPLRVLIASRKTHEISSAFLRLGRRMAFDTTRIEGSREDLLAYVEQELDFTEESEYRDQVVAQLLERAGGNFLWLHLAVNKINQCHTKLGVERALEDLPSGMQDLYDRMASLVQNQPNNSDRRLGQSVLGWATCARRSITSEELRDALGGTGDTNEILDIHRTVEDLCGGFVVVDNDGKIAMLHETAREYLTGLASCQSTGRSCVIDTRTTHDLLFKRCITCLSQPDLRSRISRGEPPALLNYAISSWYIHLSKGTCTDPNPEILDALVRFLQSPHILVWISSAAAQNALQFLVTASRYLTNVVLALQRFQDEIEPLNQHQTTEVIEDWATDLIKIVGKFGKNLRRDPESIYRRIPPFCPLPSMIYQQFGKNKSRTLQVSGLATAKWDDSIARFTFEAGVLPSAVLNAGSRVVILTMVRRNSTILIYNDATFEEQRRMKHDEWVLMMQVNKSGTLLVTYGYKTTRIWDILTGDCIRVANNPNTLPRPQAITFFDDGILMSSADRRIRTLSINRDTNASADWVLKSQVEEQGQVLRGVIANSPTCSAISHDGRMVAYGYRGHPITVWEVEPTAFFSEIMLDADEAIDMLEVVSIRWHPLRYEIFCLSNVGVLFKWDPEYDRAEFMTYARADKFNISHNGSLVVAGNATGTIKVYATVDLSLLCQLHSQDSILGLSFSSDSRRLYDIRNHYGIVWEPDALVRLAEKSQDPESNTDLDFIDDNGRPAKPSPCLEHTSARLHIIKPLARQQTGSLYCYGTEDGVSILGEIGRGDVGEIARSTSCLPVDNMAWSKDGQLLAISDIGGRLLLKHVVRLSNEWTIQHKHNLVISPSQGHITHLIFHPSGNRLLATTPKTLHFVNLETWEVNSKPSPVDCETDIKWTCHPTIPDYILGFSSTCVSIISWTTLEELGVQTYMPSQTANNSERVPVNLSEPRVLNSRHKADRHRLGRLLSGQGLPQILLETYHVATAGESAREFLIFETTDINPSPGDEMTGLSYTTLPEYVSLRIREPLAFLPRRRLAYLDRDKWICTFRLSTRPNLHASRLLGTASPSLPSNVPARQEHVHQLSDMMVERHYFLREDWAMANEIHLCAMAPDGALLCPQSGGIASVQSASLGR</sequence>
<dbReference type="InterPro" id="IPR056884">
    <property type="entry name" value="NPHP3-like_N"/>
</dbReference>